<accession>A0A2B4SXC5</accession>
<dbReference type="Gene3D" id="1.25.40.10">
    <property type="entry name" value="Tetratricopeptide repeat domain"/>
    <property type="match status" value="1"/>
</dbReference>
<dbReference type="Pfam" id="PF13181">
    <property type="entry name" value="TPR_8"/>
    <property type="match status" value="1"/>
</dbReference>
<name>A0A2B4SXC5_STYPI</name>
<dbReference type="InterPro" id="IPR019734">
    <property type="entry name" value="TPR_rpt"/>
</dbReference>
<gene>
    <name evidence="1" type="primary">GPSM2</name>
    <name evidence="1" type="ORF">AWC38_SpisGene1954</name>
</gene>
<organism evidence="1 2">
    <name type="scientific">Stylophora pistillata</name>
    <name type="common">Smooth cauliflower coral</name>
    <dbReference type="NCBI Taxonomy" id="50429"/>
    <lineage>
        <taxon>Eukaryota</taxon>
        <taxon>Metazoa</taxon>
        <taxon>Cnidaria</taxon>
        <taxon>Anthozoa</taxon>
        <taxon>Hexacorallia</taxon>
        <taxon>Scleractinia</taxon>
        <taxon>Astrocoeniina</taxon>
        <taxon>Pocilloporidae</taxon>
        <taxon>Stylophora</taxon>
    </lineage>
</organism>
<dbReference type="InterPro" id="IPR011990">
    <property type="entry name" value="TPR-like_helical_dom_sf"/>
</dbReference>
<evidence type="ECO:0000313" key="1">
    <source>
        <dbReference type="EMBL" id="PFX33188.1"/>
    </source>
</evidence>
<dbReference type="PANTHER" id="PTHR10098">
    <property type="entry name" value="RAPSYN-RELATED"/>
    <property type="match status" value="1"/>
</dbReference>
<dbReference type="PANTHER" id="PTHR10098:SF108">
    <property type="entry name" value="TETRATRICOPEPTIDE REPEAT PROTEIN 28"/>
    <property type="match status" value="1"/>
</dbReference>
<comment type="caution">
    <text evidence="1">The sequence shown here is derived from an EMBL/GenBank/DDBJ whole genome shotgun (WGS) entry which is preliminary data.</text>
</comment>
<dbReference type="STRING" id="50429.A0A2B4SXC5"/>
<sequence>MFHEAGILTAQLGYKYHGEYQKAKGYYEKALAIAIKIVDRKNELGFYIILGDVSEPPGEYQKAKGYYEKALSIAIESGDRNNELGCYGMIGYASKSLAEYQKAKENWEKAPAVAIETGDWKEKTLYDSLRNVSGSLEEFQEAKGYHLKKSMQETEYYGEKALAISLEIGDRRGEGACHSSLGNVSESLGEYKKAKDN</sequence>
<proteinExistence type="predicted"/>
<evidence type="ECO:0000313" key="2">
    <source>
        <dbReference type="Proteomes" id="UP000225706"/>
    </source>
</evidence>
<keyword evidence="2" id="KW-1185">Reference proteome</keyword>
<protein>
    <submittedName>
        <fullName evidence="1">G-protein-signaling modulator 2</fullName>
    </submittedName>
</protein>
<reference evidence="2" key="1">
    <citation type="journal article" date="2017" name="bioRxiv">
        <title>Comparative analysis of the genomes of Stylophora pistillata and Acropora digitifera provides evidence for extensive differences between species of corals.</title>
        <authorList>
            <person name="Voolstra C.R."/>
            <person name="Li Y."/>
            <person name="Liew Y.J."/>
            <person name="Baumgarten S."/>
            <person name="Zoccola D."/>
            <person name="Flot J.-F."/>
            <person name="Tambutte S."/>
            <person name="Allemand D."/>
            <person name="Aranda M."/>
        </authorList>
    </citation>
    <scope>NUCLEOTIDE SEQUENCE [LARGE SCALE GENOMIC DNA]</scope>
</reference>
<dbReference type="EMBL" id="LSMT01000014">
    <property type="protein sequence ID" value="PFX33188.1"/>
    <property type="molecule type" value="Genomic_DNA"/>
</dbReference>
<dbReference type="AlphaFoldDB" id="A0A2B4SXC5"/>
<dbReference type="SUPFAM" id="SSF48452">
    <property type="entry name" value="TPR-like"/>
    <property type="match status" value="1"/>
</dbReference>
<dbReference type="Proteomes" id="UP000225706">
    <property type="component" value="Unassembled WGS sequence"/>
</dbReference>